<evidence type="ECO:0000313" key="1">
    <source>
        <dbReference type="EMBL" id="GAA3517785.1"/>
    </source>
</evidence>
<comment type="caution">
    <text evidence="1">The sequence shown here is derived from an EMBL/GenBank/DDBJ whole genome shotgun (WGS) entry which is preliminary data.</text>
</comment>
<proteinExistence type="predicted"/>
<organism evidence="1 2">
    <name type="scientific">Nocardioides daeguensis</name>
    <dbReference type="NCBI Taxonomy" id="908359"/>
    <lineage>
        <taxon>Bacteria</taxon>
        <taxon>Bacillati</taxon>
        <taxon>Actinomycetota</taxon>
        <taxon>Actinomycetes</taxon>
        <taxon>Propionibacteriales</taxon>
        <taxon>Nocardioidaceae</taxon>
        <taxon>Nocardioides</taxon>
    </lineage>
</organism>
<protein>
    <submittedName>
        <fullName evidence="1">OsmC family protein</fullName>
    </submittedName>
</protein>
<dbReference type="RefSeq" id="WP_218235146.1">
    <property type="nucleotide sequence ID" value="NZ_BAABBB010000003.1"/>
</dbReference>
<gene>
    <name evidence="1" type="ORF">GCM10022263_01800</name>
</gene>
<dbReference type="EMBL" id="BAABBB010000003">
    <property type="protein sequence ID" value="GAA3517785.1"/>
    <property type="molecule type" value="Genomic_DNA"/>
</dbReference>
<dbReference type="PANTHER" id="PTHR35368">
    <property type="entry name" value="HYDROPEROXIDE REDUCTASE"/>
    <property type="match status" value="1"/>
</dbReference>
<dbReference type="Pfam" id="PF02566">
    <property type="entry name" value="OsmC"/>
    <property type="match status" value="1"/>
</dbReference>
<reference evidence="2" key="1">
    <citation type="journal article" date="2019" name="Int. J. Syst. Evol. Microbiol.">
        <title>The Global Catalogue of Microorganisms (GCM) 10K type strain sequencing project: providing services to taxonomists for standard genome sequencing and annotation.</title>
        <authorList>
            <consortium name="The Broad Institute Genomics Platform"/>
            <consortium name="The Broad Institute Genome Sequencing Center for Infectious Disease"/>
            <person name="Wu L."/>
            <person name="Ma J."/>
        </authorList>
    </citation>
    <scope>NUCLEOTIDE SEQUENCE [LARGE SCALE GENOMIC DNA]</scope>
    <source>
        <strain evidence="2">JCM 17460</strain>
    </source>
</reference>
<sequence>MTTTSTSTRLNDVDLAAVTGLVQAVQDDPAKAATTWAAHVTWDGAFASHASVRGFAPIASDEPPALGGGDTAPNPVEQLLGALGNCLAVGYAANATVAGVELRDLRVDVRGDLDLHVFLGLAEGHAGFDTIRATVTLDSPASRAEIEALHSAVLASSPVGHTLRNAVPVEVTLA</sequence>
<accession>A0ABP6USZ3</accession>
<evidence type="ECO:0000313" key="2">
    <source>
        <dbReference type="Proteomes" id="UP001500301"/>
    </source>
</evidence>
<keyword evidence="2" id="KW-1185">Reference proteome</keyword>
<name>A0ABP6USZ3_9ACTN</name>
<dbReference type="Proteomes" id="UP001500301">
    <property type="component" value="Unassembled WGS sequence"/>
</dbReference>
<dbReference type="PANTHER" id="PTHR35368:SF1">
    <property type="entry name" value="HYDROPEROXIDE REDUCTASE"/>
    <property type="match status" value="1"/>
</dbReference>
<dbReference type="InterPro" id="IPR052924">
    <property type="entry name" value="OsmC/Ohr_hydroprdx_reductase"/>
</dbReference>
<dbReference type="InterPro" id="IPR003718">
    <property type="entry name" value="OsmC/Ohr_fam"/>
</dbReference>